<dbReference type="GO" id="GO:0019752">
    <property type="term" value="P:carboxylic acid metabolic process"/>
    <property type="evidence" value="ECO:0007669"/>
    <property type="project" value="UniProtKB-ARBA"/>
</dbReference>
<dbReference type="SUPFAM" id="SSF52467">
    <property type="entry name" value="DHS-like NAD/FAD-binding domain"/>
    <property type="match status" value="1"/>
</dbReference>
<dbReference type="GO" id="GO:0000287">
    <property type="term" value="F:magnesium ion binding"/>
    <property type="evidence" value="ECO:0007669"/>
    <property type="project" value="InterPro"/>
</dbReference>
<dbReference type="AlphaFoldDB" id="B5EA20"/>
<dbReference type="PANTHER" id="PTHR42981">
    <property type="entry name" value="PYRUVATE DEHYDROGENASE [UBIQUINONE]"/>
    <property type="match status" value="1"/>
</dbReference>
<dbReference type="Gene3D" id="3.40.50.970">
    <property type="match status" value="2"/>
</dbReference>
<dbReference type="RefSeq" id="WP_012528726.1">
    <property type="nucleotide sequence ID" value="NC_011146.1"/>
</dbReference>
<dbReference type="InterPro" id="IPR047210">
    <property type="entry name" value="TPP_PYR_POXB-like"/>
</dbReference>
<dbReference type="Proteomes" id="UP000008825">
    <property type="component" value="Chromosome"/>
</dbReference>
<reference evidence="7 8" key="1">
    <citation type="submission" date="2008-07" db="EMBL/GenBank/DDBJ databases">
        <title>Complete sequence of Geobacter bemidjiensis BEM.</title>
        <authorList>
            <consortium name="US DOE Joint Genome Institute"/>
            <person name="Lucas S."/>
            <person name="Copeland A."/>
            <person name="Lapidus A."/>
            <person name="Glavina del Rio T."/>
            <person name="Dalin E."/>
            <person name="Tice H."/>
            <person name="Bruce D."/>
            <person name="Goodwin L."/>
            <person name="Pitluck S."/>
            <person name="Kiss H."/>
            <person name="Brettin T."/>
            <person name="Detter J.C."/>
            <person name="Han C."/>
            <person name="Kuske C.R."/>
            <person name="Schmutz J."/>
            <person name="Larimer F."/>
            <person name="Land M."/>
            <person name="Hauser L."/>
            <person name="Kyrpides N."/>
            <person name="Lykidis A."/>
            <person name="Lovley D."/>
            <person name="Richardson P."/>
        </authorList>
    </citation>
    <scope>NUCLEOTIDE SEQUENCE [LARGE SCALE GENOMIC DNA]</scope>
    <source>
        <strain evidence="8">ATCC BAA-1014 / DSM 16622 / JCM 12645 / Bem</strain>
    </source>
</reference>
<feature type="domain" description="Thiamine pyrophosphate enzyme TPP-binding" evidence="5">
    <location>
        <begin position="389"/>
        <end position="543"/>
    </location>
</feature>
<feature type="domain" description="Thiamine pyrophosphate enzyme N-terminal TPP-binding" evidence="6">
    <location>
        <begin position="4"/>
        <end position="120"/>
    </location>
</feature>
<protein>
    <submittedName>
        <fullName evidence="7">2-oxoacid decarboxylase/dehydrogenase, putative</fullName>
    </submittedName>
</protein>
<dbReference type="OrthoDB" id="2254214at2"/>
<dbReference type="Gene3D" id="3.40.50.1220">
    <property type="entry name" value="TPP-binding domain"/>
    <property type="match status" value="1"/>
</dbReference>
<name>B5EA20_CITBB</name>
<dbReference type="STRING" id="404380.Gbem_0287"/>
<dbReference type="InterPro" id="IPR047211">
    <property type="entry name" value="POXB-like"/>
</dbReference>
<dbReference type="InterPro" id="IPR011766">
    <property type="entry name" value="TPP_enzyme_TPP-bd"/>
</dbReference>
<accession>B5EA20</accession>
<dbReference type="Pfam" id="PF02776">
    <property type="entry name" value="TPP_enzyme_N"/>
    <property type="match status" value="1"/>
</dbReference>
<evidence type="ECO:0000256" key="3">
    <source>
        <dbReference type="RuleBase" id="RU362132"/>
    </source>
</evidence>
<organism evidence="7 8">
    <name type="scientific">Citrifermentans bemidjiense (strain ATCC BAA-1014 / DSM 16622 / JCM 12645 / Bem)</name>
    <name type="common">Geobacter bemidjiensis</name>
    <dbReference type="NCBI Taxonomy" id="404380"/>
    <lineage>
        <taxon>Bacteria</taxon>
        <taxon>Pseudomonadati</taxon>
        <taxon>Thermodesulfobacteriota</taxon>
        <taxon>Desulfuromonadia</taxon>
        <taxon>Geobacterales</taxon>
        <taxon>Geobacteraceae</taxon>
        <taxon>Citrifermentans</taxon>
    </lineage>
</organism>
<dbReference type="PANTHER" id="PTHR42981:SF2">
    <property type="entry name" value="PYRUVATE DEHYDROGENASE [UBIQUINONE]"/>
    <property type="match status" value="1"/>
</dbReference>
<feature type="domain" description="Thiamine pyrophosphate enzyme central" evidence="4">
    <location>
        <begin position="199"/>
        <end position="329"/>
    </location>
</feature>
<dbReference type="KEGG" id="gbm:Gbem_0287"/>
<evidence type="ECO:0000259" key="4">
    <source>
        <dbReference type="Pfam" id="PF00205"/>
    </source>
</evidence>
<dbReference type="InterPro" id="IPR029035">
    <property type="entry name" value="DHS-like_NAD/FAD-binding_dom"/>
</dbReference>
<dbReference type="GO" id="GO:0003824">
    <property type="term" value="F:catalytic activity"/>
    <property type="evidence" value="ECO:0007669"/>
    <property type="project" value="InterPro"/>
</dbReference>
<dbReference type="InterPro" id="IPR012001">
    <property type="entry name" value="Thiamin_PyroP_enz_TPP-bd_dom"/>
</dbReference>
<evidence type="ECO:0000313" key="7">
    <source>
        <dbReference type="EMBL" id="ACH37318.1"/>
    </source>
</evidence>
<dbReference type="NCBIfam" id="NF006129">
    <property type="entry name" value="PRK08273.1"/>
    <property type="match status" value="1"/>
</dbReference>
<dbReference type="InterPro" id="IPR029061">
    <property type="entry name" value="THDP-binding"/>
</dbReference>
<dbReference type="CDD" id="cd02014">
    <property type="entry name" value="TPP_POX"/>
    <property type="match status" value="1"/>
</dbReference>
<dbReference type="InterPro" id="IPR047212">
    <property type="entry name" value="TPP_POXB-like"/>
</dbReference>
<evidence type="ECO:0000259" key="5">
    <source>
        <dbReference type="Pfam" id="PF02775"/>
    </source>
</evidence>
<evidence type="ECO:0000313" key="8">
    <source>
        <dbReference type="Proteomes" id="UP000008825"/>
    </source>
</evidence>
<proteinExistence type="inferred from homology"/>
<dbReference type="Pfam" id="PF00205">
    <property type="entry name" value="TPP_enzyme_M"/>
    <property type="match status" value="1"/>
</dbReference>
<gene>
    <name evidence="7" type="ordered locus">Gbem_0287</name>
</gene>
<keyword evidence="2 3" id="KW-0786">Thiamine pyrophosphate</keyword>
<dbReference type="InterPro" id="IPR012000">
    <property type="entry name" value="Thiamin_PyroP_enz_cen_dom"/>
</dbReference>
<dbReference type="HOGENOM" id="CLU_013748_3_0_7"/>
<dbReference type="EMBL" id="CP001124">
    <property type="protein sequence ID" value="ACH37318.1"/>
    <property type="molecule type" value="Genomic_DNA"/>
</dbReference>
<dbReference type="Pfam" id="PF02775">
    <property type="entry name" value="TPP_enzyme_C"/>
    <property type="match status" value="1"/>
</dbReference>
<keyword evidence="8" id="KW-1185">Reference proteome</keyword>
<evidence type="ECO:0000256" key="2">
    <source>
        <dbReference type="ARBA" id="ARBA00023052"/>
    </source>
</evidence>
<dbReference type="GO" id="GO:0030976">
    <property type="term" value="F:thiamine pyrophosphate binding"/>
    <property type="evidence" value="ECO:0007669"/>
    <property type="project" value="InterPro"/>
</dbReference>
<dbReference type="SUPFAM" id="SSF52518">
    <property type="entry name" value="Thiamin diphosphate-binding fold (THDP-binding)"/>
    <property type="match status" value="2"/>
</dbReference>
<evidence type="ECO:0000256" key="1">
    <source>
        <dbReference type="ARBA" id="ARBA00007812"/>
    </source>
</evidence>
<comment type="similarity">
    <text evidence="1 3">Belongs to the TPP enzyme family.</text>
</comment>
<dbReference type="eggNOG" id="COG0028">
    <property type="taxonomic scope" value="Bacteria"/>
</dbReference>
<sequence>MATTTSDYLVQRLYDWGVRRVYGYPGDGINGVMAALRKQVERVEFIQARHEEEAAFLACAHAKFTGEVGICIATSGPGAIHLLNGLYDAKLDHQPVVAIVGQQGTTALGSDYQQEVDLISLFKDVAHHYVHMASDPSQIRHLIDRAIRIALAERTVTCVILPDNVQEMEAVESPERKHGTTFTGLGFSRPDVTPARDDLARAAEVLNAGKKVAMLVGAGALGASDEVAIAADILGAGVAKALLGKAVVPDDLPFVTGSIGLLGTKPSWEMMMECDTLLMVGSGFPYSEFLPKEGQARGVQIDISPRMLGLRYPMEVNLQGDSLLTLRALIPLLERKSDRGWRQGIEKNVREWWEIMQARAMLSANPINPQRLFWELSSRLPDNCILTCDSGSAANWYARDVRIRSGMMASLSGGLATMCPGVPYATAAKINHPDRTVVAMVGDGAMQMLGINGLVTISKNWKSWSNPRLAILVLDNKDLNQVTWEQRVMSGDRKFSGSQDIPPFPYARYAEMLGLQGIELDDPQLIGAAWDHALNADRPVVIDAHCDPDVPPLPPHITFEQAKGFMFSLAKGDPNLGGIISQSVKQMMSTLLPRREE</sequence>
<reference evidence="7 8" key="2">
    <citation type="journal article" date="2010" name="BMC Genomics">
        <title>The genome of Geobacter bemidjiensis, exemplar for the subsurface clade of Geobacter species that predominate in Fe(III)-reducing subsurface environments.</title>
        <authorList>
            <person name="Aklujkar M."/>
            <person name="Young N.D."/>
            <person name="Holmes D."/>
            <person name="Chavan M."/>
            <person name="Risso C."/>
            <person name="Kiss H.E."/>
            <person name="Han C.S."/>
            <person name="Land M.L."/>
            <person name="Lovley D.R."/>
        </authorList>
    </citation>
    <scope>NUCLEOTIDE SEQUENCE [LARGE SCALE GENOMIC DNA]</scope>
    <source>
        <strain evidence="8">ATCC BAA-1014 / DSM 16622 / JCM 12645 / Bem</strain>
    </source>
</reference>
<evidence type="ECO:0000259" key="6">
    <source>
        <dbReference type="Pfam" id="PF02776"/>
    </source>
</evidence>
<dbReference type="CDD" id="cd07039">
    <property type="entry name" value="TPP_PYR_POX"/>
    <property type="match status" value="1"/>
</dbReference>